<dbReference type="PROSITE" id="PS00107">
    <property type="entry name" value="PROTEIN_KINASE_ATP"/>
    <property type="match status" value="1"/>
</dbReference>
<evidence type="ECO:0000256" key="4">
    <source>
        <dbReference type="SAM" id="Phobius"/>
    </source>
</evidence>
<organism evidence="6 8">
    <name type="scientific">Mycoplasmopsis cynos</name>
    <dbReference type="NCBI Taxonomy" id="171284"/>
    <lineage>
        <taxon>Bacteria</taxon>
        <taxon>Bacillati</taxon>
        <taxon>Mycoplasmatota</taxon>
        <taxon>Mycoplasmoidales</taxon>
        <taxon>Metamycoplasmataceae</taxon>
        <taxon>Mycoplasmopsis</taxon>
    </lineage>
</organism>
<keyword evidence="6" id="KW-0723">Serine/threonine-protein kinase</keyword>
<reference evidence="6 8" key="1">
    <citation type="submission" date="2019-01" db="EMBL/GenBank/DDBJ databases">
        <authorList>
            <consortium name="Pathogen Informatics"/>
        </authorList>
    </citation>
    <scope>NUCLEOTIDE SEQUENCE [LARGE SCALE GENOMIC DNA]</scope>
    <source>
        <strain evidence="6 8">NCTC10142</strain>
        <plasmid evidence="8">13</plasmid>
    </source>
</reference>
<dbReference type="Pfam" id="PF00069">
    <property type="entry name" value="Pkinase"/>
    <property type="match status" value="1"/>
</dbReference>
<dbReference type="PROSITE" id="PS00108">
    <property type="entry name" value="PROTEIN_KINASE_ST"/>
    <property type="match status" value="1"/>
</dbReference>
<feature type="domain" description="Protein kinase" evidence="5">
    <location>
        <begin position="19"/>
        <end position="275"/>
    </location>
</feature>
<evidence type="ECO:0000313" key="6">
    <source>
        <dbReference type="EMBL" id="VEU64544.1"/>
    </source>
</evidence>
<dbReference type="SUPFAM" id="SSF56112">
    <property type="entry name" value="Protein kinase-like (PK-like)"/>
    <property type="match status" value="1"/>
</dbReference>
<sequence>MINKKSLQIPDDSMIHKKYKIGRVLGYGGMGVVCSVRLKDDPSTEYALKYRYNDFNELSKKRFLDEIKLLKKIKSENFPKLFDSYSDAKEQFYVMELVKGETLYDMLKKNRQLPVNTANNFIRQIANAIGELHSLGIIHRDIKSQNIMIQENYYIKVLDLGISVSEESHRYTRTNAIICSPHYSAPEYTIKNAKITKAVDIYAIGIVYYEMLIGKYPFESDKENKTILMHRDKEFPNPKNYRDLPQSVCNIIIRATAKNPKERYPDVWELRNDVYTSLRDDRKLEKPISIKTLKAKRSLSEIINSTKFLIIAIIVILLIIGGIILAAWFLGVVDVRI</sequence>
<protein>
    <submittedName>
        <fullName evidence="6 7">Serine/threonine-protein kinase</fullName>
        <ecNumber evidence="6 7">2.7.11.1</ecNumber>
    </submittedName>
</protein>
<evidence type="ECO:0000313" key="8">
    <source>
        <dbReference type="Proteomes" id="UP000289506"/>
    </source>
</evidence>
<feature type="binding site" evidence="3">
    <location>
        <position position="49"/>
    </location>
    <ligand>
        <name>ATP</name>
        <dbReference type="ChEBI" id="CHEBI:30616"/>
    </ligand>
</feature>
<dbReference type="EMBL" id="CP141046">
    <property type="protein sequence ID" value="WQQ20157.1"/>
    <property type="molecule type" value="Genomic_DNA"/>
</dbReference>
<gene>
    <name evidence="6" type="primary">pknB</name>
    <name evidence="6" type="ORF">NCTC10142_00288</name>
    <name evidence="7" type="ORF">RRG46_01205</name>
</gene>
<name>A0A449AHR8_9BACT</name>
<evidence type="ECO:0000313" key="9">
    <source>
        <dbReference type="Proteomes" id="UP001327314"/>
    </source>
</evidence>
<dbReference type="EC" id="2.7.11.1" evidence="6 7"/>
<dbReference type="Gene3D" id="1.10.510.10">
    <property type="entry name" value="Transferase(Phosphotransferase) domain 1"/>
    <property type="match status" value="1"/>
</dbReference>
<dbReference type="GO" id="GO:0004674">
    <property type="term" value="F:protein serine/threonine kinase activity"/>
    <property type="evidence" value="ECO:0007669"/>
    <property type="project" value="UniProtKB-KW"/>
</dbReference>
<keyword evidence="4" id="KW-1133">Transmembrane helix</keyword>
<proteinExistence type="predicted"/>
<geneLocation type="plasmid" evidence="6 8">
    <name>13</name>
</geneLocation>
<dbReference type="GeneID" id="74931818"/>
<keyword evidence="1 3" id="KW-0547">Nucleotide-binding</keyword>
<dbReference type="PROSITE" id="PS50011">
    <property type="entry name" value="PROTEIN_KINASE_DOM"/>
    <property type="match status" value="1"/>
</dbReference>
<evidence type="ECO:0000259" key="5">
    <source>
        <dbReference type="PROSITE" id="PS50011"/>
    </source>
</evidence>
<dbReference type="PANTHER" id="PTHR24347">
    <property type="entry name" value="SERINE/THREONINE-PROTEIN KINASE"/>
    <property type="match status" value="1"/>
</dbReference>
<accession>A0A449AHR8</accession>
<keyword evidence="6" id="KW-0614">Plasmid</keyword>
<feature type="transmembrane region" description="Helical" evidence="4">
    <location>
        <begin position="308"/>
        <end position="333"/>
    </location>
</feature>
<evidence type="ECO:0000256" key="2">
    <source>
        <dbReference type="ARBA" id="ARBA00022840"/>
    </source>
</evidence>
<keyword evidence="4" id="KW-0472">Membrane</keyword>
<reference evidence="7 9" key="2">
    <citation type="submission" date="2023-12" db="EMBL/GenBank/DDBJ databases">
        <title>Hybrid Genome Assemblies of Mycoplasma cynos and Mycoplasma felis isolated from Dogs and Cats with Infectious Respiratory Disease.</title>
        <authorList>
            <person name="Framst I."/>
            <person name="Cai H."/>
            <person name="Ramesh P."/>
            <person name="Maboni G."/>
        </authorList>
    </citation>
    <scope>NUCLEOTIDE SEQUENCE [LARGE SCALE GENOMIC DNA]</scope>
    <source>
        <strain evidence="7 9">30510</strain>
    </source>
</reference>
<keyword evidence="6" id="KW-0418">Kinase</keyword>
<dbReference type="Proteomes" id="UP001327314">
    <property type="component" value="Chromosome"/>
</dbReference>
<dbReference type="InterPro" id="IPR008271">
    <property type="entry name" value="Ser/Thr_kinase_AS"/>
</dbReference>
<dbReference type="Proteomes" id="UP000289506">
    <property type="component" value="Plasmid 13"/>
</dbReference>
<dbReference type="GO" id="GO:0005524">
    <property type="term" value="F:ATP binding"/>
    <property type="evidence" value="ECO:0007669"/>
    <property type="project" value="UniProtKB-UniRule"/>
</dbReference>
<dbReference type="CDD" id="cd14014">
    <property type="entry name" value="STKc_PknB_like"/>
    <property type="match status" value="1"/>
</dbReference>
<keyword evidence="2 3" id="KW-0067">ATP-binding</keyword>
<dbReference type="InterPro" id="IPR011009">
    <property type="entry name" value="Kinase-like_dom_sf"/>
</dbReference>
<evidence type="ECO:0000256" key="3">
    <source>
        <dbReference type="PROSITE-ProRule" id="PRU10141"/>
    </source>
</evidence>
<evidence type="ECO:0000313" key="7">
    <source>
        <dbReference type="EMBL" id="WQQ20157.1"/>
    </source>
</evidence>
<dbReference type="OMA" id="YACTVAT"/>
<dbReference type="EMBL" id="LR214986">
    <property type="protein sequence ID" value="VEU64544.1"/>
    <property type="molecule type" value="Genomic_DNA"/>
</dbReference>
<dbReference type="SMART" id="SM00220">
    <property type="entry name" value="S_TKc"/>
    <property type="match status" value="1"/>
</dbReference>
<keyword evidence="6" id="KW-0808">Transferase</keyword>
<dbReference type="RefSeq" id="WP_015287069.1">
    <property type="nucleotide sequence ID" value="NZ_CP140753.1"/>
</dbReference>
<dbReference type="AlphaFoldDB" id="A0A449AHR8"/>
<dbReference type="InterPro" id="IPR000719">
    <property type="entry name" value="Prot_kinase_dom"/>
</dbReference>
<dbReference type="InterPro" id="IPR017441">
    <property type="entry name" value="Protein_kinase_ATP_BS"/>
</dbReference>
<evidence type="ECO:0000256" key="1">
    <source>
        <dbReference type="ARBA" id="ARBA00022741"/>
    </source>
</evidence>
<keyword evidence="4" id="KW-0812">Transmembrane</keyword>